<feature type="domain" description="C2H2-type" evidence="9">
    <location>
        <begin position="389"/>
        <end position="411"/>
    </location>
</feature>
<dbReference type="Proteomes" id="UP000195602">
    <property type="component" value="Unassembled WGS sequence"/>
</dbReference>
<evidence type="ECO:0000256" key="1">
    <source>
        <dbReference type="ARBA" id="ARBA00004123"/>
    </source>
</evidence>
<dbReference type="SUPFAM" id="SSF57667">
    <property type="entry name" value="beta-beta-alpha zinc fingers"/>
    <property type="match status" value="1"/>
</dbReference>
<sequence length="446" mass="48718">MGLEPPTIDVHQKPQDWIPPPASFATVNTEGIDLNDEIFFNHTHMSYPPVLDPYAPPPDIEPSSSSSSLATAPFVPLQSAITTPDLSLASPNKYAPTPFSHYSHRRRFSSAVEQLNRMSLRTSESPSPEMYTALRPQHTEERTINPRQLLGNAGPDSSPAAVAARYILPSSVSSPSLSTFFARGDVPDLPESPDMEKLAADFSEPQVATGDIRDAAGSTYVMNDECVSAITYWLNNTDGVLSDVGATVATNPTGIVKPAAKRRNSIPVATRGDISPSRGISKRKRRKSVTTAIPEDTVAMEQAVYMSPKKHFMTPSIAAPSSGLAPESPQVTVHSFEHEIKSDASIPRHGSDGDDEPKPFPCPECDKQFKRSEHLKRHIRSVHSNIRPFHCKYCDKKFSRSDNLAQHSKTHFKVNANGTTSIIYGNPNPQNRGGRKKSVDSMGMHG</sequence>
<evidence type="ECO:0000256" key="8">
    <source>
        <dbReference type="SAM" id="MobiDB-lite"/>
    </source>
</evidence>
<evidence type="ECO:0000256" key="7">
    <source>
        <dbReference type="PROSITE-ProRule" id="PRU00042"/>
    </source>
</evidence>
<dbReference type="PROSITE" id="PS50157">
    <property type="entry name" value="ZINC_FINGER_C2H2_2"/>
    <property type="match status" value="2"/>
</dbReference>
<evidence type="ECO:0000256" key="5">
    <source>
        <dbReference type="ARBA" id="ARBA00022833"/>
    </source>
</evidence>
<dbReference type="SMART" id="SM00355">
    <property type="entry name" value="ZnF_C2H2"/>
    <property type="match status" value="2"/>
</dbReference>
<feature type="domain" description="C2H2-type" evidence="9">
    <location>
        <begin position="360"/>
        <end position="388"/>
    </location>
</feature>
<gene>
    <name evidence="10" type="ORF">A9F13_06g01650</name>
</gene>
<feature type="region of interest" description="Disordered" evidence="8">
    <location>
        <begin position="269"/>
        <end position="289"/>
    </location>
</feature>
<evidence type="ECO:0000256" key="4">
    <source>
        <dbReference type="ARBA" id="ARBA00022771"/>
    </source>
</evidence>
<dbReference type="GO" id="GO:0000978">
    <property type="term" value="F:RNA polymerase II cis-regulatory region sequence-specific DNA binding"/>
    <property type="evidence" value="ECO:0007669"/>
    <property type="project" value="InterPro"/>
</dbReference>
<dbReference type="PROSITE" id="PS00028">
    <property type="entry name" value="ZINC_FINGER_C2H2_1"/>
    <property type="match status" value="2"/>
</dbReference>
<proteinExistence type="predicted"/>
<dbReference type="GO" id="GO:0008270">
    <property type="term" value="F:zinc ion binding"/>
    <property type="evidence" value="ECO:0007669"/>
    <property type="project" value="UniProtKB-KW"/>
</dbReference>
<comment type="caution">
    <text evidence="10">The sequence shown here is derived from an EMBL/GenBank/DDBJ whole genome shotgun (WGS) entry which is preliminary data.</text>
</comment>
<dbReference type="AlphaFoldDB" id="A0AA91Q0X5"/>
<keyword evidence="5" id="KW-0862">Zinc</keyword>
<dbReference type="FunFam" id="3.30.160.60:FF:000100">
    <property type="entry name" value="Zinc finger 45-like"/>
    <property type="match status" value="1"/>
</dbReference>
<reference evidence="10 11" key="1">
    <citation type="submission" date="2017-04" db="EMBL/GenBank/DDBJ databases">
        <title>Draft genome of the yeast Clavispora lusitaniae type strain CBS 6936.</title>
        <authorList>
            <person name="Durrens P."/>
            <person name="Klopp C."/>
            <person name="Biteau N."/>
            <person name="Fitton-Ouhabi V."/>
            <person name="Dementhon K."/>
            <person name="Accoceberry I."/>
            <person name="Sherman D.J."/>
            <person name="Noel T."/>
        </authorList>
    </citation>
    <scope>NUCLEOTIDE SEQUENCE [LARGE SCALE GENOMIC DNA]</scope>
    <source>
        <strain evidence="10 11">CBS 6936</strain>
    </source>
</reference>
<feature type="region of interest" description="Disordered" evidence="8">
    <location>
        <begin position="424"/>
        <end position="446"/>
    </location>
</feature>
<dbReference type="Pfam" id="PF00096">
    <property type="entry name" value="zf-C2H2"/>
    <property type="match status" value="2"/>
</dbReference>
<dbReference type="FunFam" id="3.30.160.60:FF:000110">
    <property type="entry name" value="Zinc finger protein-like"/>
    <property type="match status" value="1"/>
</dbReference>
<keyword evidence="3" id="KW-0677">Repeat</keyword>
<evidence type="ECO:0000256" key="6">
    <source>
        <dbReference type="ARBA" id="ARBA00023242"/>
    </source>
</evidence>
<dbReference type="InterPro" id="IPR013087">
    <property type="entry name" value="Znf_C2H2_type"/>
</dbReference>
<dbReference type="GO" id="GO:0005634">
    <property type="term" value="C:nucleus"/>
    <property type="evidence" value="ECO:0007669"/>
    <property type="project" value="UniProtKB-SubCell"/>
</dbReference>
<dbReference type="GO" id="GO:0000981">
    <property type="term" value="F:DNA-binding transcription factor activity, RNA polymerase II-specific"/>
    <property type="evidence" value="ECO:0007669"/>
    <property type="project" value="InterPro"/>
</dbReference>
<organism evidence="10 11">
    <name type="scientific">Clavispora lusitaniae</name>
    <name type="common">Candida lusitaniae</name>
    <dbReference type="NCBI Taxonomy" id="36911"/>
    <lineage>
        <taxon>Eukaryota</taxon>
        <taxon>Fungi</taxon>
        <taxon>Dikarya</taxon>
        <taxon>Ascomycota</taxon>
        <taxon>Saccharomycotina</taxon>
        <taxon>Pichiomycetes</taxon>
        <taxon>Metschnikowiaceae</taxon>
        <taxon>Clavispora</taxon>
    </lineage>
</organism>
<evidence type="ECO:0000313" key="11">
    <source>
        <dbReference type="Proteomes" id="UP000195602"/>
    </source>
</evidence>
<dbReference type="PANTHER" id="PTHR40626">
    <property type="entry name" value="MIP31509P"/>
    <property type="match status" value="1"/>
</dbReference>
<evidence type="ECO:0000313" key="10">
    <source>
        <dbReference type="EMBL" id="OVF09029.1"/>
    </source>
</evidence>
<accession>A0AA91Q0X5</accession>
<name>A0AA91Q0X5_CLALS</name>
<dbReference type="PANTHER" id="PTHR40626:SF11">
    <property type="entry name" value="ZINC FINGER PROTEIN YPR022C"/>
    <property type="match status" value="1"/>
</dbReference>
<protein>
    <submittedName>
        <fullName evidence="10">C2H2 finger domain transcription factor</fullName>
    </submittedName>
</protein>
<keyword evidence="2" id="KW-0479">Metal-binding</keyword>
<dbReference type="Gene3D" id="3.30.160.60">
    <property type="entry name" value="Classic Zinc Finger"/>
    <property type="match status" value="2"/>
</dbReference>
<feature type="region of interest" description="Disordered" evidence="8">
    <location>
        <begin position="340"/>
        <end position="363"/>
    </location>
</feature>
<evidence type="ECO:0000259" key="9">
    <source>
        <dbReference type="PROSITE" id="PS50157"/>
    </source>
</evidence>
<dbReference type="GO" id="GO:0000785">
    <property type="term" value="C:chromatin"/>
    <property type="evidence" value="ECO:0007669"/>
    <property type="project" value="TreeGrafter"/>
</dbReference>
<dbReference type="KEGG" id="clus:A9F13_06g01650"/>
<keyword evidence="6" id="KW-0539">Nucleus</keyword>
<evidence type="ECO:0000256" key="2">
    <source>
        <dbReference type="ARBA" id="ARBA00022723"/>
    </source>
</evidence>
<comment type="subcellular location">
    <subcellularLocation>
        <location evidence="1">Nucleus</location>
    </subcellularLocation>
</comment>
<dbReference type="InterPro" id="IPR051059">
    <property type="entry name" value="VerF-like"/>
</dbReference>
<evidence type="ECO:0000256" key="3">
    <source>
        <dbReference type="ARBA" id="ARBA00022737"/>
    </source>
</evidence>
<dbReference type="EMBL" id="LYUB02000006">
    <property type="protein sequence ID" value="OVF09029.1"/>
    <property type="molecule type" value="Genomic_DNA"/>
</dbReference>
<feature type="compositionally biased region" description="Basic and acidic residues" evidence="8">
    <location>
        <begin position="349"/>
        <end position="363"/>
    </location>
</feature>
<dbReference type="InterPro" id="IPR036236">
    <property type="entry name" value="Znf_C2H2_sf"/>
</dbReference>
<keyword evidence="4 7" id="KW-0863">Zinc-finger</keyword>